<dbReference type="InterPro" id="IPR010359">
    <property type="entry name" value="IrrE_HExxH"/>
</dbReference>
<gene>
    <name evidence="2" type="ORF">HMPREF3222_01613</name>
</gene>
<proteinExistence type="predicted"/>
<protein>
    <submittedName>
        <fullName evidence="2">Putative toxin-antitoxin system, toxin component</fullName>
    </submittedName>
</protein>
<evidence type="ECO:0000259" key="1">
    <source>
        <dbReference type="Pfam" id="PF06114"/>
    </source>
</evidence>
<dbReference type="Proteomes" id="UP000070646">
    <property type="component" value="Unassembled WGS sequence"/>
</dbReference>
<accession>A0A133N6A5</accession>
<comment type="caution">
    <text evidence="2">The sequence shown here is derived from an EMBL/GenBank/DDBJ whole genome shotgun (WGS) entry which is preliminary data.</text>
</comment>
<evidence type="ECO:0000313" key="3">
    <source>
        <dbReference type="Proteomes" id="UP000070646"/>
    </source>
</evidence>
<reference evidence="2 3" key="1">
    <citation type="submission" date="2016-01" db="EMBL/GenBank/DDBJ databases">
        <authorList>
            <person name="Oliw E.H."/>
        </authorList>
    </citation>
    <scope>NUCLEOTIDE SEQUENCE [LARGE SCALE GENOMIC DNA]</scope>
    <source>
        <strain evidence="2 3">MJR7757A</strain>
    </source>
</reference>
<name>A0A133N6A5_CLOPF</name>
<dbReference type="PATRIC" id="fig|1502.174.peg.1626"/>
<evidence type="ECO:0000313" key="2">
    <source>
        <dbReference type="EMBL" id="KXA11824.1"/>
    </source>
</evidence>
<dbReference type="EMBL" id="LRPU01000078">
    <property type="protein sequence ID" value="KXA11824.1"/>
    <property type="molecule type" value="Genomic_DNA"/>
</dbReference>
<organism evidence="2 3">
    <name type="scientific">Clostridium perfringens</name>
    <dbReference type="NCBI Taxonomy" id="1502"/>
    <lineage>
        <taxon>Bacteria</taxon>
        <taxon>Bacillati</taxon>
        <taxon>Bacillota</taxon>
        <taxon>Clostridia</taxon>
        <taxon>Eubacteriales</taxon>
        <taxon>Clostridiaceae</taxon>
        <taxon>Clostridium</taxon>
    </lineage>
</organism>
<sequence length="151" mass="17859">MMTKYEELIEEIRTYNVEVVELMLGGDYGYCYNDVIFINETSSEKTKYCILAEEIGHYFTSYGNIINLSDTKNIHQENKARIWAYEKLISPDALVEALNNGLNTTEEIIEYFNITKEFFLEAIKYYRKRYGIYYVGKKCVLNLEPLYIINF</sequence>
<dbReference type="Pfam" id="PF06114">
    <property type="entry name" value="Peptidase_M78"/>
    <property type="match status" value="1"/>
</dbReference>
<dbReference type="AlphaFoldDB" id="A0A133N6A5"/>
<feature type="domain" description="IrrE N-terminal-like" evidence="1">
    <location>
        <begin position="26"/>
        <end position="123"/>
    </location>
</feature>